<evidence type="ECO:0000259" key="5">
    <source>
        <dbReference type="Pfam" id="PF14432"/>
    </source>
</evidence>
<feature type="repeat" description="PPR" evidence="4">
    <location>
        <begin position="380"/>
        <end position="414"/>
    </location>
</feature>
<dbReference type="InterPro" id="IPR002885">
    <property type="entry name" value="PPR_rpt"/>
</dbReference>
<proteinExistence type="inferred from homology"/>
<accession>A0AA86S8R1</accession>
<evidence type="ECO:0000256" key="3">
    <source>
        <dbReference type="ARBA" id="ARBA00061659"/>
    </source>
</evidence>
<dbReference type="Proteomes" id="UP001189624">
    <property type="component" value="Chromosome 4"/>
</dbReference>
<organism evidence="6 7">
    <name type="scientific">Sphenostylis stenocarpa</name>
    <dbReference type="NCBI Taxonomy" id="92480"/>
    <lineage>
        <taxon>Eukaryota</taxon>
        <taxon>Viridiplantae</taxon>
        <taxon>Streptophyta</taxon>
        <taxon>Embryophyta</taxon>
        <taxon>Tracheophyta</taxon>
        <taxon>Spermatophyta</taxon>
        <taxon>Magnoliopsida</taxon>
        <taxon>eudicotyledons</taxon>
        <taxon>Gunneridae</taxon>
        <taxon>Pentapetalae</taxon>
        <taxon>rosids</taxon>
        <taxon>fabids</taxon>
        <taxon>Fabales</taxon>
        <taxon>Fabaceae</taxon>
        <taxon>Papilionoideae</taxon>
        <taxon>50 kb inversion clade</taxon>
        <taxon>NPAAA clade</taxon>
        <taxon>indigoferoid/millettioid clade</taxon>
        <taxon>Phaseoleae</taxon>
        <taxon>Sphenostylis</taxon>
    </lineage>
</organism>
<dbReference type="InterPro" id="IPR046849">
    <property type="entry name" value="E2_motif"/>
</dbReference>
<evidence type="ECO:0000313" key="6">
    <source>
        <dbReference type="EMBL" id="CAJ1947040.1"/>
    </source>
</evidence>
<dbReference type="Pfam" id="PF14432">
    <property type="entry name" value="DYW_deaminase"/>
    <property type="match status" value="1"/>
</dbReference>
<comment type="similarity">
    <text evidence="3">Belongs to the PPR family. PCMP-E subfamily.</text>
</comment>
<dbReference type="PROSITE" id="PS51375">
    <property type="entry name" value="PPR"/>
    <property type="match status" value="3"/>
</dbReference>
<dbReference type="EMBL" id="OY731401">
    <property type="protein sequence ID" value="CAJ1947040.1"/>
    <property type="molecule type" value="Genomic_DNA"/>
</dbReference>
<dbReference type="GO" id="GO:0008270">
    <property type="term" value="F:zinc ion binding"/>
    <property type="evidence" value="ECO:0007669"/>
    <property type="project" value="InterPro"/>
</dbReference>
<dbReference type="InterPro" id="IPR046848">
    <property type="entry name" value="E_motif"/>
</dbReference>
<dbReference type="Pfam" id="PF20430">
    <property type="entry name" value="Eplus_motif"/>
    <property type="match status" value="1"/>
</dbReference>
<dbReference type="FunFam" id="1.25.40.10:FF:000797">
    <property type="entry name" value="Pentatricopeptide repeat-containing protein chloroplastic"/>
    <property type="match status" value="1"/>
</dbReference>
<dbReference type="Gramene" id="rna-AYBTSS11_LOCUS12449">
    <property type="protein sequence ID" value="CAJ1947040.1"/>
    <property type="gene ID" value="gene-AYBTSS11_LOCUS12449"/>
</dbReference>
<dbReference type="Pfam" id="PF20431">
    <property type="entry name" value="E_motif"/>
    <property type="match status" value="1"/>
</dbReference>
<dbReference type="Pfam" id="PF01535">
    <property type="entry name" value="PPR"/>
    <property type="match status" value="6"/>
</dbReference>
<dbReference type="SUPFAM" id="SSF48452">
    <property type="entry name" value="TPR-like"/>
    <property type="match status" value="1"/>
</dbReference>
<dbReference type="PANTHER" id="PTHR47926">
    <property type="entry name" value="PENTATRICOPEPTIDE REPEAT-CONTAINING PROTEIN"/>
    <property type="match status" value="1"/>
</dbReference>
<keyword evidence="2" id="KW-0677">Repeat</keyword>
<dbReference type="InterPro" id="IPR011990">
    <property type="entry name" value="TPR-like_helical_dom_sf"/>
</dbReference>
<dbReference type="GO" id="GO:0009451">
    <property type="term" value="P:RNA modification"/>
    <property type="evidence" value="ECO:0007669"/>
    <property type="project" value="InterPro"/>
</dbReference>
<protein>
    <recommendedName>
        <fullName evidence="5">DYW domain-containing protein</fullName>
    </recommendedName>
</protein>
<feature type="domain" description="DYW" evidence="5">
    <location>
        <begin position="649"/>
        <end position="726"/>
    </location>
</feature>
<evidence type="ECO:0000256" key="1">
    <source>
        <dbReference type="ARBA" id="ARBA00006643"/>
    </source>
</evidence>
<dbReference type="FunFam" id="1.25.40.10:FF:001087">
    <property type="entry name" value="Pentatricopeptide repeat-containing protein, mitochondrial"/>
    <property type="match status" value="1"/>
</dbReference>
<dbReference type="PANTHER" id="PTHR47926:SF436">
    <property type="entry name" value="PENTATRICOPEPTIDE REPEAT-CONTAINING PROTEIN ELI1, CHLOROPLASTIC-LIKE ISOFORM X2"/>
    <property type="match status" value="1"/>
</dbReference>
<feature type="repeat" description="PPR" evidence="4">
    <location>
        <begin position="211"/>
        <end position="245"/>
    </location>
</feature>
<name>A0AA86S8R1_9FABA</name>
<evidence type="ECO:0000256" key="4">
    <source>
        <dbReference type="PROSITE-ProRule" id="PRU00708"/>
    </source>
</evidence>
<dbReference type="InterPro" id="IPR032867">
    <property type="entry name" value="DYW_dom"/>
</dbReference>
<comment type="similarity">
    <text evidence="1">Belongs to the PPR family. PCMP-H subfamily.</text>
</comment>
<dbReference type="AlphaFoldDB" id="A0AA86S8R1"/>
<evidence type="ECO:0000313" key="7">
    <source>
        <dbReference type="Proteomes" id="UP001189624"/>
    </source>
</evidence>
<evidence type="ECO:0000256" key="2">
    <source>
        <dbReference type="ARBA" id="ARBA00022737"/>
    </source>
</evidence>
<gene>
    <name evidence="6" type="ORF">AYBTSS11_LOCUS12449</name>
</gene>
<reference evidence="6" key="1">
    <citation type="submission" date="2023-10" db="EMBL/GenBank/DDBJ databases">
        <authorList>
            <person name="Domelevo Entfellner J.-B."/>
        </authorList>
    </citation>
    <scope>NUCLEOTIDE SEQUENCE</scope>
</reference>
<dbReference type="InterPro" id="IPR046960">
    <property type="entry name" value="PPR_At4g14850-like_plant"/>
</dbReference>
<dbReference type="NCBIfam" id="TIGR00756">
    <property type="entry name" value="PPR"/>
    <property type="match status" value="2"/>
</dbReference>
<dbReference type="GO" id="GO:0003723">
    <property type="term" value="F:RNA binding"/>
    <property type="evidence" value="ECO:0007669"/>
    <property type="project" value="InterPro"/>
</dbReference>
<dbReference type="Gene3D" id="1.25.40.10">
    <property type="entry name" value="Tetratricopeptide repeat domain"/>
    <property type="match status" value="3"/>
</dbReference>
<dbReference type="GO" id="GO:0005737">
    <property type="term" value="C:cytoplasm"/>
    <property type="evidence" value="ECO:0007669"/>
    <property type="project" value="UniProtKB-ARBA"/>
</dbReference>
<keyword evidence="7" id="KW-1185">Reference proteome</keyword>
<feature type="repeat" description="PPR" evidence="4">
    <location>
        <begin position="149"/>
        <end position="183"/>
    </location>
</feature>
<sequence>MRWSHSLITQHHSPLFFRSLLRRCARASAIRPGEQLHAAVTVAGLLSSPSHFLLNALLHLYAACSLPSNAHRLFDQIPHSHKDSVDYTALIRCSHPIDSLRFFLQMRERALPLDGITLICALGACARLGDNNLVPQMHVGVVKFGFLRHTKVCNAVLDGYVKCGLLGEARGVFEEIEEPSVVSWTVVLEGVVKWEGVKSGRMVFDGMPERNEVAWTVMIKGYVGSGFTKEAFLLLKEMVFGNQRGLGLAEGASLSQRSEPSTFGARQCHEQKELVLNNQQAFCHVEKASLPQCSESRFEFLREKMSTFSIRKYDEHDCFRRKTLVENKNKEGMAFCCGFGFGLNWVTLCSVLSACSQSGDVSVGRWLHCYAVKTVGWDLGVMVGTSLVDMYAKCGRVSTALTVFRHMPRRNVVAWNAILGGLAMHGMGKVMVEMFGSMVEEVKPDAVTFMALLSACSHSGLVKQGWQYFHGMESVYRVRREIEHYACMVDLLGRAGRLEEAEVLVRKMPVPPNEVVLGSLLGACYAHGKLNLGEKIMRELAQMDPLNTEYHILLSNMYALYGKVDKANSLRKVLKNRGIKKVPGMSSIYVDSQLHRFIAGDKSHPRTADIYMKLDDMICKLRLAGYVPNTNCQVLFGCSNGDDRMEALEEVEQVLFTHSEKLALCFGLMSTPPGSPLCIFKNLRICQDCHSAIKIASDVYKREIVVRDRYRFHSFKQGSCSCSDYW</sequence>